<evidence type="ECO:0000313" key="2">
    <source>
        <dbReference type="Proteomes" id="UP001140502"/>
    </source>
</evidence>
<accession>A0A9W8TBH4</accession>
<keyword evidence="2" id="KW-1185">Reference proteome</keyword>
<name>A0A9W8TBH4_9HYPO</name>
<protein>
    <submittedName>
        <fullName evidence="1">Uncharacterized protein</fullName>
    </submittedName>
</protein>
<dbReference type="AlphaFoldDB" id="A0A9W8TBH4"/>
<evidence type="ECO:0000313" key="1">
    <source>
        <dbReference type="EMBL" id="KAJ4309836.1"/>
    </source>
</evidence>
<gene>
    <name evidence="1" type="ORF">N0V84_011289</name>
</gene>
<dbReference type="EMBL" id="JAPEUR010000410">
    <property type="protein sequence ID" value="KAJ4309836.1"/>
    <property type="molecule type" value="Genomic_DNA"/>
</dbReference>
<dbReference type="Proteomes" id="UP001140502">
    <property type="component" value="Unassembled WGS sequence"/>
</dbReference>
<dbReference type="OrthoDB" id="5093027at2759"/>
<sequence>MLPVITAAMAMALQYGSWIAGGAALYAATYLPDYFRPPHPAPKEFLIKVCPLQWDIYDENEQHITLYSFLDLNPATETYDIWTAYQQATERHNGAVRSCIDSLIDSNGERITEGIPPACLTDQYRTAEKKLHVITNAALVLLDQDSRSLYDQHFLYPMYEIEDLSDVVADKSKLKNWKKKMDKMMRLQSEIRKSMCKICKQYVRKGACD</sequence>
<organism evidence="1 2">
    <name type="scientific">Fusarium piperis</name>
    <dbReference type="NCBI Taxonomy" id="1435070"/>
    <lineage>
        <taxon>Eukaryota</taxon>
        <taxon>Fungi</taxon>
        <taxon>Dikarya</taxon>
        <taxon>Ascomycota</taxon>
        <taxon>Pezizomycotina</taxon>
        <taxon>Sordariomycetes</taxon>
        <taxon>Hypocreomycetidae</taxon>
        <taxon>Hypocreales</taxon>
        <taxon>Nectriaceae</taxon>
        <taxon>Fusarium</taxon>
        <taxon>Fusarium solani species complex</taxon>
    </lineage>
</organism>
<reference evidence="1" key="1">
    <citation type="submission" date="2022-10" db="EMBL/GenBank/DDBJ databases">
        <title>Tapping the CABI collections for fungal endophytes: first genome assemblies for Collariella, Neodidymelliopsis, Ascochyta clinopodiicola, Didymella pomorum, Didymosphaeria variabile, Neocosmospora piperis and Neocucurbitaria cava.</title>
        <authorList>
            <person name="Hill R."/>
        </authorList>
    </citation>
    <scope>NUCLEOTIDE SEQUENCE</scope>
    <source>
        <strain evidence="1">IMI 366586</strain>
    </source>
</reference>
<proteinExistence type="predicted"/>
<comment type="caution">
    <text evidence="1">The sequence shown here is derived from an EMBL/GenBank/DDBJ whole genome shotgun (WGS) entry which is preliminary data.</text>
</comment>